<name>A0A382H2I8_9ZZZZ</name>
<accession>A0A382H2I8</accession>
<dbReference type="AlphaFoldDB" id="A0A382H2I8"/>
<dbReference type="NCBIfam" id="TIGR01484">
    <property type="entry name" value="HAD-SF-IIB"/>
    <property type="match status" value="1"/>
</dbReference>
<dbReference type="Pfam" id="PF08282">
    <property type="entry name" value="Hydrolase_3"/>
    <property type="match status" value="1"/>
</dbReference>
<dbReference type="NCBIfam" id="TIGR00099">
    <property type="entry name" value="Cof-subfamily"/>
    <property type="match status" value="1"/>
</dbReference>
<dbReference type="SFLD" id="SFLDS00003">
    <property type="entry name" value="Haloacid_Dehalogenase"/>
    <property type="match status" value="1"/>
</dbReference>
<proteinExistence type="predicted"/>
<dbReference type="PANTHER" id="PTHR10000:SF8">
    <property type="entry name" value="HAD SUPERFAMILY HYDROLASE-LIKE, TYPE 3"/>
    <property type="match status" value="1"/>
</dbReference>
<sequence length="276" mass="30319">MDYKLIAIDIDGTLLTSQRTITPRTENAIQRAIAGGTYVFLCTGRSLHSGRSIAGQVHASTGLVFHSGALILEHLNGTVLRAINLPLAWAQGLIVFFKDQGHDPLVYGPVLGRQHFFHEAERSPNEWRRRYIGANQEKAQEVPDLETATTQEPAQIGVAGSGEEMERLQTHLAARWPDAGLILSRSTLVNDYWFLEVVPPDVSKSKALAFLSETYNIEASEMIAVGDNFNDLDMIQYAGLGVAVKNAPECIRTVADFISPTNDEEGVACVIEKFLL</sequence>
<evidence type="ECO:0000313" key="1">
    <source>
        <dbReference type="EMBL" id="SVB81498.1"/>
    </source>
</evidence>
<dbReference type="SFLD" id="SFLDG01140">
    <property type="entry name" value="C2.B:_Phosphomannomutase_and_P"/>
    <property type="match status" value="1"/>
</dbReference>
<dbReference type="InterPro" id="IPR006379">
    <property type="entry name" value="HAD-SF_hydro_IIB"/>
</dbReference>
<dbReference type="GO" id="GO:0016791">
    <property type="term" value="F:phosphatase activity"/>
    <property type="evidence" value="ECO:0007669"/>
    <property type="project" value="UniProtKB-ARBA"/>
</dbReference>
<dbReference type="InterPro" id="IPR036412">
    <property type="entry name" value="HAD-like_sf"/>
</dbReference>
<dbReference type="PANTHER" id="PTHR10000">
    <property type="entry name" value="PHOSPHOSERINE PHOSPHATASE"/>
    <property type="match status" value="1"/>
</dbReference>
<dbReference type="InterPro" id="IPR000150">
    <property type="entry name" value="Cof"/>
</dbReference>
<dbReference type="Gene3D" id="3.40.50.1000">
    <property type="entry name" value="HAD superfamily/HAD-like"/>
    <property type="match status" value="1"/>
</dbReference>
<organism evidence="1">
    <name type="scientific">marine metagenome</name>
    <dbReference type="NCBI Taxonomy" id="408172"/>
    <lineage>
        <taxon>unclassified sequences</taxon>
        <taxon>metagenomes</taxon>
        <taxon>ecological metagenomes</taxon>
    </lineage>
</organism>
<dbReference type="GO" id="GO:0000287">
    <property type="term" value="F:magnesium ion binding"/>
    <property type="evidence" value="ECO:0007669"/>
    <property type="project" value="TreeGrafter"/>
</dbReference>
<dbReference type="Gene3D" id="3.30.1240.10">
    <property type="match status" value="1"/>
</dbReference>
<dbReference type="CDD" id="cd07516">
    <property type="entry name" value="HAD_Pase"/>
    <property type="match status" value="1"/>
</dbReference>
<protein>
    <submittedName>
        <fullName evidence="1">Uncharacterized protein</fullName>
    </submittedName>
</protein>
<dbReference type="InterPro" id="IPR023214">
    <property type="entry name" value="HAD_sf"/>
</dbReference>
<gene>
    <name evidence="1" type="ORF">METZ01_LOCUS234352</name>
</gene>
<dbReference type="GO" id="GO:0005829">
    <property type="term" value="C:cytosol"/>
    <property type="evidence" value="ECO:0007669"/>
    <property type="project" value="TreeGrafter"/>
</dbReference>
<reference evidence="1" key="1">
    <citation type="submission" date="2018-05" db="EMBL/GenBank/DDBJ databases">
        <authorList>
            <person name="Lanie J.A."/>
            <person name="Ng W.-L."/>
            <person name="Kazmierczak K.M."/>
            <person name="Andrzejewski T.M."/>
            <person name="Davidsen T.M."/>
            <person name="Wayne K.J."/>
            <person name="Tettelin H."/>
            <person name="Glass J.I."/>
            <person name="Rusch D."/>
            <person name="Podicherti R."/>
            <person name="Tsui H.-C.T."/>
            <person name="Winkler M.E."/>
        </authorList>
    </citation>
    <scope>NUCLEOTIDE SEQUENCE</scope>
</reference>
<dbReference type="EMBL" id="UINC01058810">
    <property type="protein sequence ID" value="SVB81498.1"/>
    <property type="molecule type" value="Genomic_DNA"/>
</dbReference>
<dbReference type="SUPFAM" id="SSF56784">
    <property type="entry name" value="HAD-like"/>
    <property type="match status" value="1"/>
</dbReference>
<dbReference type="PROSITE" id="PS01228">
    <property type="entry name" value="COF_1"/>
    <property type="match status" value="1"/>
</dbReference>